<dbReference type="AlphaFoldDB" id="A0A433SFV3"/>
<feature type="transmembrane region" description="Helical" evidence="1">
    <location>
        <begin position="12"/>
        <end position="31"/>
    </location>
</feature>
<keyword evidence="1" id="KW-1133">Transmembrane helix</keyword>
<proteinExistence type="predicted"/>
<protein>
    <submittedName>
        <fullName evidence="2">Uncharacterized protein</fullName>
    </submittedName>
</protein>
<comment type="caution">
    <text evidence="2">The sequence shown here is derived from an EMBL/GenBank/DDBJ whole genome shotgun (WGS) entry which is preliminary data.</text>
</comment>
<evidence type="ECO:0000256" key="1">
    <source>
        <dbReference type="SAM" id="Phobius"/>
    </source>
</evidence>
<keyword evidence="3" id="KW-1185">Reference proteome</keyword>
<dbReference type="Proteomes" id="UP000286947">
    <property type="component" value="Unassembled WGS sequence"/>
</dbReference>
<evidence type="ECO:0000313" key="3">
    <source>
        <dbReference type="Proteomes" id="UP000286947"/>
    </source>
</evidence>
<keyword evidence="1" id="KW-0812">Transmembrane</keyword>
<organism evidence="2 3">
    <name type="scientific">Saezia sanguinis</name>
    <dbReference type="NCBI Taxonomy" id="1965230"/>
    <lineage>
        <taxon>Bacteria</taxon>
        <taxon>Pseudomonadati</taxon>
        <taxon>Pseudomonadota</taxon>
        <taxon>Betaproteobacteria</taxon>
        <taxon>Burkholderiales</taxon>
        <taxon>Saeziaceae</taxon>
        <taxon>Saezia</taxon>
    </lineage>
</organism>
<gene>
    <name evidence="2" type="ORF">CUZ56_00090</name>
</gene>
<evidence type="ECO:0000313" key="2">
    <source>
        <dbReference type="EMBL" id="RUS67615.1"/>
    </source>
</evidence>
<sequence length="45" mass="5474">MQYKSFHHRTQILFFYSLHMHFNGDILLVIANTRFKPCIPKPDHM</sequence>
<keyword evidence="1" id="KW-0472">Membrane</keyword>
<reference evidence="2 3" key="1">
    <citation type="submission" date="2018-01" db="EMBL/GenBank/DDBJ databases">
        <title>Saezia sanguinis gen. nov., sp. nov., in the order Burkholderiales isolated from human blood.</title>
        <authorList>
            <person name="Medina-Pascual M.J."/>
            <person name="Valdezate S."/>
            <person name="Monzon S."/>
            <person name="Cuesta I."/>
            <person name="Carrasco G."/>
            <person name="Villalon P."/>
            <person name="Saez-Nieto J.A."/>
        </authorList>
    </citation>
    <scope>NUCLEOTIDE SEQUENCE [LARGE SCALE GENOMIC DNA]</scope>
    <source>
        <strain evidence="2 3">CNM695-12</strain>
    </source>
</reference>
<name>A0A433SFV3_9BURK</name>
<accession>A0A433SFV3</accession>
<dbReference type="EMBL" id="PQSP01000001">
    <property type="protein sequence ID" value="RUS67615.1"/>
    <property type="molecule type" value="Genomic_DNA"/>
</dbReference>